<keyword evidence="2 4" id="KW-0689">Ribosomal protein</keyword>
<dbReference type="Gene3D" id="3.30.1370.30">
    <property type="match status" value="1"/>
</dbReference>
<dbReference type="GO" id="GO:0009507">
    <property type="term" value="C:chloroplast"/>
    <property type="evidence" value="ECO:0007669"/>
    <property type="project" value="UniProtKB-SubCell"/>
</dbReference>
<keyword evidence="6" id="KW-0934">Plastid</keyword>
<keyword evidence="4" id="KW-0694">RNA-binding</keyword>
<evidence type="ECO:0000256" key="2">
    <source>
        <dbReference type="ARBA" id="ARBA00022980"/>
    </source>
</evidence>
<dbReference type="InterPro" id="IPR000630">
    <property type="entry name" value="Ribosomal_uS8"/>
</dbReference>
<comment type="function">
    <text evidence="4">One of the primary rRNA binding proteins, it binds directly to 16S rRNA central domain where it helps coordinate assembly of the platform of the 30S subunit.</text>
</comment>
<evidence type="ECO:0000256" key="5">
    <source>
        <dbReference type="RuleBase" id="RU003660"/>
    </source>
</evidence>
<geneLocation type="chloroplast" evidence="6"/>
<dbReference type="EMBL" id="KM462888">
    <property type="protein sequence ID" value="AIT95707.1"/>
    <property type="molecule type" value="Genomic_DNA"/>
</dbReference>
<evidence type="ECO:0000256" key="3">
    <source>
        <dbReference type="ARBA" id="ARBA00023274"/>
    </source>
</evidence>
<name>A0A097KR95_9CHLO</name>
<dbReference type="InterPro" id="IPR035987">
    <property type="entry name" value="Ribosomal_uS8_sf"/>
</dbReference>
<proteinExistence type="inferred from homology"/>
<dbReference type="GO" id="GO:1990904">
    <property type="term" value="C:ribonucleoprotein complex"/>
    <property type="evidence" value="ECO:0007669"/>
    <property type="project" value="UniProtKB-KW"/>
</dbReference>
<evidence type="ECO:0000256" key="1">
    <source>
        <dbReference type="ARBA" id="ARBA00006471"/>
    </source>
</evidence>
<dbReference type="NCBIfam" id="NF001109">
    <property type="entry name" value="PRK00136.1"/>
    <property type="match status" value="1"/>
</dbReference>
<reference evidence="6" key="1">
    <citation type="journal article" date="2014" name="BMC Evol. Biol.">
        <title>Chloroplast phylogenomic analysis resolves deep-level relationships within the green algal class Trebouxiophyceae.</title>
        <authorList>
            <person name="Lemieux C."/>
            <person name="Otis C."/>
            <person name="Turmel M."/>
        </authorList>
    </citation>
    <scope>NUCLEOTIDE SEQUENCE</scope>
</reference>
<dbReference type="GeneID" id="22161410"/>
<evidence type="ECO:0000256" key="4">
    <source>
        <dbReference type="HAMAP-Rule" id="MF_01302"/>
    </source>
</evidence>
<keyword evidence="6" id="KW-0150">Chloroplast</keyword>
<dbReference type="Gene3D" id="3.30.1490.10">
    <property type="match status" value="1"/>
</dbReference>
<evidence type="ECO:0000313" key="6">
    <source>
        <dbReference type="EMBL" id="AIT95707.1"/>
    </source>
</evidence>
<accession>A0A097KR95</accession>
<keyword evidence="4" id="KW-0699">rRNA-binding</keyword>
<dbReference type="FunFam" id="3.30.1490.10:FF:000001">
    <property type="entry name" value="30S ribosomal protein S8"/>
    <property type="match status" value="1"/>
</dbReference>
<dbReference type="GO" id="GO:0005840">
    <property type="term" value="C:ribosome"/>
    <property type="evidence" value="ECO:0007669"/>
    <property type="project" value="UniProtKB-KW"/>
</dbReference>
<keyword evidence="3 4" id="KW-0687">Ribonucleoprotein</keyword>
<dbReference type="GO" id="GO:0006412">
    <property type="term" value="P:translation"/>
    <property type="evidence" value="ECO:0007669"/>
    <property type="project" value="UniProtKB-UniRule"/>
</dbReference>
<dbReference type="AlphaFoldDB" id="A0A097KR95"/>
<dbReference type="Pfam" id="PF00410">
    <property type="entry name" value="Ribosomal_S8"/>
    <property type="match status" value="1"/>
</dbReference>
<dbReference type="PANTHER" id="PTHR11758">
    <property type="entry name" value="40S RIBOSOMAL PROTEIN S15A"/>
    <property type="match status" value="1"/>
</dbReference>
<dbReference type="RefSeq" id="YP_009106893.1">
    <property type="nucleotide sequence ID" value="NC_025549.1"/>
</dbReference>
<dbReference type="SUPFAM" id="SSF56047">
    <property type="entry name" value="Ribosomal protein S8"/>
    <property type="match status" value="1"/>
</dbReference>
<organism evidence="6">
    <name type="scientific">Marvania geminata</name>
    <dbReference type="NCBI Taxonomy" id="97105"/>
    <lineage>
        <taxon>Eukaryota</taxon>
        <taxon>Viridiplantae</taxon>
        <taxon>Chlorophyta</taxon>
        <taxon>core chlorophytes</taxon>
        <taxon>Trebouxiophyceae</taxon>
        <taxon>Chlorellales</taxon>
        <taxon>Chlorellaceae</taxon>
        <taxon>Marvania</taxon>
    </lineage>
</organism>
<sequence>MVNDTISDMLTRIRNANLAYKTSVAIPKTRLHVNMCEILQTEGFLDKFEQSETNDRELILSLKYVQTSSQKGLGGGLGKPCITNLKRISKPGLRVYTNAKDIPQILGGMGIIILSTSKGLMTDRQARGANLGGELLCSIW</sequence>
<dbReference type="InterPro" id="IPR047863">
    <property type="entry name" value="Ribosomal_uS8_CS"/>
</dbReference>
<comment type="similarity">
    <text evidence="1 4 5">Belongs to the universal ribosomal protein uS8 family.</text>
</comment>
<protein>
    <recommendedName>
        <fullName evidence="4">Small ribosomal subunit protein uS8c</fullName>
    </recommendedName>
</protein>
<dbReference type="GO" id="GO:0003735">
    <property type="term" value="F:structural constituent of ribosome"/>
    <property type="evidence" value="ECO:0007669"/>
    <property type="project" value="InterPro"/>
</dbReference>
<dbReference type="HAMAP" id="MF_01302_B">
    <property type="entry name" value="Ribosomal_uS8_B"/>
    <property type="match status" value="1"/>
</dbReference>
<dbReference type="PROSITE" id="PS00053">
    <property type="entry name" value="RIBOSOMAL_S8"/>
    <property type="match status" value="1"/>
</dbReference>
<dbReference type="GO" id="GO:0019843">
    <property type="term" value="F:rRNA binding"/>
    <property type="evidence" value="ECO:0007669"/>
    <property type="project" value="UniProtKB-UniRule"/>
</dbReference>
<comment type="subunit">
    <text evidence="4">Part of the 30S ribosomal subunit.</text>
</comment>
<gene>
    <name evidence="4 6" type="primary">rps8</name>
</gene>
<comment type="subcellular location">
    <subcellularLocation>
        <location evidence="4">Plastid</location>
        <location evidence="4">Chloroplast</location>
    </subcellularLocation>
</comment>